<accession>A0ABR7KX46</accession>
<reference evidence="1 2" key="1">
    <citation type="submission" date="2020-08" db="EMBL/GenBank/DDBJ databases">
        <authorList>
            <person name="Sun Q."/>
            <person name="Inoue M."/>
        </authorList>
    </citation>
    <scope>NUCLEOTIDE SEQUENCE [LARGE SCALE GENOMIC DNA]</scope>
    <source>
        <strain evidence="1 2">CCM 8938</strain>
    </source>
</reference>
<evidence type="ECO:0000313" key="2">
    <source>
        <dbReference type="Proteomes" id="UP000652755"/>
    </source>
</evidence>
<dbReference type="RefSeq" id="WP_187073020.1">
    <property type="nucleotide sequence ID" value="NZ_JACRYL010000023.1"/>
</dbReference>
<comment type="caution">
    <text evidence="1">The sequence shown here is derived from an EMBL/GenBank/DDBJ whole genome shotgun (WGS) entry which is preliminary data.</text>
</comment>
<sequence length="59" mass="6908">MIIKHSSSIKELESIRVGDKVQDEYGKTGFVEEIEVLKHRDSHQYYFRLKNSGTILILK</sequence>
<protein>
    <submittedName>
        <fullName evidence="1">Uncharacterized protein</fullName>
    </submittedName>
</protein>
<evidence type="ECO:0000313" key="1">
    <source>
        <dbReference type="EMBL" id="MBC6112600.1"/>
    </source>
</evidence>
<organism evidence="1 2">
    <name type="scientific">Pedobacter fastidiosus</name>
    <dbReference type="NCBI Taxonomy" id="2765361"/>
    <lineage>
        <taxon>Bacteria</taxon>
        <taxon>Pseudomonadati</taxon>
        <taxon>Bacteroidota</taxon>
        <taxon>Sphingobacteriia</taxon>
        <taxon>Sphingobacteriales</taxon>
        <taxon>Sphingobacteriaceae</taxon>
        <taxon>Pedobacter</taxon>
    </lineage>
</organism>
<proteinExistence type="predicted"/>
<dbReference type="Proteomes" id="UP000652755">
    <property type="component" value="Unassembled WGS sequence"/>
</dbReference>
<dbReference type="EMBL" id="JACRYL010000023">
    <property type="protein sequence ID" value="MBC6112600.1"/>
    <property type="molecule type" value="Genomic_DNA"/>
</dbReference>
<keyword evidence="2" id="KW-1185">Reference proteome</keyword>
<name>A0ABR7KX46_9SPHI</name>
<gene>
    <name evidence="1" type="ORF">H7U22_19425</name>
</gene>